<accession>A0ABS7CYA2</accession>
<dbReference type="CDD" id="cd01317">
    <property type="entry name" value="DHOase_IIa"/>
    <property type="match status" value="1"/>
</dbReference>
<dbReference type="RefSeq" id="WP_219878683.1">
    <property type="nucleotide sequence ID" value="NZ_JAHYXK010000019.1"/>
</dbReference>
<evidence type="ECO:0000259" key="2">
    <source>
        <dbReference type="Pfam" id="PF12890"/>
    </source>
</evidence>
<gene>
    <name evidence="3" type="ORF">K0O23_17195</name>
</gene>
<evidence type="ECO:0000313" key="3">
    <source>
        <dbReference type="EMBL" id="MBW7468814.1"/>
    </source>
</evidence>
<dbReference type="InterPro" id="IPR004722">
    <property type="entry name" value="DHOase"/>
</dbReference>
<dbReference type="SUPFAM" id="SSF51338">
    <property type="entry name" value="Composite domain of metallo-dependent hydrolases"/>
    <property type="match status" value="1"/>
</dbReference>
<reference evidence="3 4" key="1">
    <citation type="journal article" date="2016" name="Int. J. Syst. Evol. Microbiol.">
        <title>Pontibacter aydingkolensis sp. nov., isolated from soil of a salt lake.</title>
        <authorList>
            <person name="Osman G."/>
            <person name="Zhang T."/>
            <person name="Lou K."/>
            <person name="Gao Y."/>
            <person name="Chang W."/>
            <person name="Lin Q."/>
            <person name="Yang H.M."/>
            <person name="Huo X.D."/>
            <person name="Wang N."/>
        </authorList>
    </citation>
    <scope>NUCLEOTIDE SEQUENCE [LARGE SCALE GENOMIC DNA]</scope>
    <source>
        <strain evidence="3 4">KACC 19255</strain>
    </source>
</reference>
<name>A0ABS7CYA2_9BACT</name>
<dbReference type="InterPro" id="IPR032466">
    <property type="entry name" value="Metal_Hydrolase"/>
</dbReference>
<organism evidence="3 4">
    <name type="scientific">Pontibacter aydingkolensis</name>
    <dbReference type="NCBI Taxonomy" id="1911536"/>
    <lineage>
        <taxon>Bacteria</taxon>
        <taxon>Pseudomonadati</taxon>
        <taxon>Bacteroidota</taxon>
        <taxon>Cytophagia</taxon>
        <taxon>Cytophagales</taxon>
        <taxon>Hymenobacteraceae</taxon>
        <taxon>Pontibacter</taxon>
    </lineage>
</organism>
<dbReference type="Gene3D" id="2.30.40.10">
    <property type="entry name" value="Urease, subunit C, domain 1"/>
    <property type="match status" value="1"/>
</dbReference>
<dbReference type="EMBL" id="JAHYXK010000019">
    <property type="protein sequence ID" value="MBW7468814.1"/>
    <property type="molecule type" value="Genomic_DNA"/>
</dbReference>
<dbReference type="PANTHER" id="PTHR43668:SF2">
    <property type="entry name" value="ALLANTOINASE"/>
    <property type="match status" value="1"/>
</dbReference>
<sequence>MKVLLQAATIYSPQSKFHLQQHNILIDNGIITYIGADEPEADKIVATDGLSVSCGWMDMHAYVGEPGHEYKEDIQSIAAAASKGGFTEVLCLPNTDPVIQTKGAVNYLKNHSANLPVTLHPIAAATVDTAGKDLTEMIDLHQAGAVAFSDGIKPIQGADVILKALQYVQLFNGLLMNKPENVRLSEHGQMHEGITSTQLGMKGIPSLSEEVAVTRDLQLLGYAGGKMHFSLVSTAAAIEAIRNAKAQGLQVTCDVASYQISFIDETIGLFDTNYKVAPPFRSQSDVEAIKQGLADGTIDALVSAHLPHDTEAKKLEFDLADFGIINLETAFAAANTALAGVLATEQLIDKFVTGPRAILGHNTPKVEEGEVANLTLFQPNATWVPTETDTLSKSKNSPFYGKELKGRVVGIVHKGQIVLH</sequence>
<dbReference type="InterPro" id="IPR024403">
    <property type="entry name" value="DHOase_cat"/>
</dbReference>
<dbReference type="Proteomes" id="UP000813018">
    <property type="component" value="Unassembled WGS sequence"/>
</dbReference>
<evidence type="ECO:0000256" key="1">
    <source>
        <dbReference type="ARBA" id="ARBA00022975"/>
    </source>
</evidence>
<evidence type="ECO:0000313" key="4">
    <source>
        <dbReference type="Proteomes" id="UP000813018"/>
    </source>
</evidence>
<keyword evidence="1" id="KW-0665">Pyrimidine biosynthesis</keyword>
<dbReference type="NCBIfam" id="TIGR00857">
    <property type="entry name" value="pyrC_multi"/>
    <property type="match status" value="1"/>
</dbReference>
<dbReference type="SUPFAM" id="SSF51556">
    <property type="entry name" value="Metallo-dependent hydrolases"/>
    <property type="match status" value="1"/>
</dbReference>
<dbReference type="Gene3D" id="3.20.20.140">
    <property type="entry name" value="Metal-dependent hydrolases"/>
    <property type="match status" value="1"/>
</dbReference>
<dbReference type="Pfam" id="PF12890">
    <property type="entry name" value="DHOase"/>
    <property type="match status" value="1"/>
</dbReference>
<protein>
    <submittedName>
        <fullName evidence="3">Dihydroorotase</fullName>
    </submittedName>
</protein>
<feature type="domain" description="Dihydroorotase catalytic" evidence="2">
    <location>
        <begin position="55"/>
        <end position="234"/>
    </location>
</feature>
<dbReference type="InterPro" id="IPR011059">
    <property type="entry name" value="Metal-dep_hydrolase_composite"/>
</dbReference>
<dbReference type="PANTHER" id="PTHR43668">
    <property type="entry name" value="ALLANTOINASE"/>
    <property type="match status" value="1"/>
</dbReference>
<dbReference type="InterPro" id="IPR050138">
    <property type="entry name" value="DHOase/Allantoinase_Hydrolase"/>
</dbReference>
<keyword evidence="4" id="KW-1185">Reference proteome</keyword>
<proteinExistence type="predicted"/>
<comment type="caution">
    <text evidence="3">The sequence shown here is derived from an EMBL/GenBank/DDBJ whole genome shotgun (WGS) entry which is preliminary data.</text>
</comment>